<feature type="domain" description="Protein kinase" evidence="19">
    <location>
        <begin position="646"/>
        <end position="917"/>
    </location>
</feature>
<evidence type="ECO:0000256" key="7">
    <source>
        <dbReference type="ARBA" id="ARBA00022729"/>
    </source>
</evidence>
<dbReference type="InterPro" id="IPR000985">
    <property type="entry name" value="Lectin_LegA_CS"/>
</dbReference>
<name>A0A6L2LVG5_TANCI</name>
<dbReference type="InterPro" id="IPR013320">
    <property type="entry name" value="ConA-like_dom_sf"/>
</dbReference>
<dbReference type="GO" id="GO:0002229">
    <property type="term" value="P:defense response to oomycetes"/>
    <property type="evidence" value="ECO:0007669"/>
    <property type="project" value="UniProtKB-ARBA"/>
</dbReference>
<keyword evidence="13 18" id="KW-0472">Membrane</keyword>
<dbReference type="PROSITE" id="PS50011">
    <property type="entry name" value="PROTEIN_KINASE_DOM"/>
    <property type="match status" value="2"/>
</dbReference>
<evidence type="ECO:0000256" key="14">
    <source>
        <dbReference type="ARBA" id="ARBA00023170"/>
    </source>
</evidence>
<dbReference type="Gene3D" id="3.30.200.20">
    <property type="entry name" value="Phosphorylase Kinase, domain 1"/>
    <property type="match status" value="1"/>
</dbReference>
<dbReference type="CDD" id="cd06899">
    <property type="entry name" value="lectin_legume_LecRK_Arcelin_ConA"/>
    <property type="match status" value="1"/>
</dbReference>
<comment type="similarity">
    <text evidence="2">In the N-terminal section; belongs to the leguminous lectin family.</text>
</comment>
<gene>
    <name evidence="20" type="ORF">Tci_037097</name>
</gene>
<evidence type="ECO:0000256" key="13">
    <source>
        <dbReference type="ARBA" id="ARBA00023136"/>
    </source>
</evidence>
<evidence type="ECO:0000256" key="15">
    <source>
        <dbReference type="ARBA" id="ARBA00023180"/>
    </source>
</evidence>
<proteinExistence type="inferred from homology"/>
<evidence type="ECO:0000259" key="19">
    <source>
        <dbReference type="PROSITE" id="PS50011"/>
    </source>
</evidence>
<evidence type="ECO:0000256" key="2">
    <source>
        <dbReference type="ARBA" id="ARBA00008536"/>
    </source>
</evidence>
<evidence type="ECO:0000256" key="6">
    <source>
        <dbReference type="ARBA" id="ARBA00022692"/>
    </source>
</evidence>
<dbReference type="GO" id="GO:0005509">
    <property type="term" value="F:calcium ion binding"/>
    <property type="evidence" value="ECO:0007669"/>
    <property type="project" value="InterPro"/>
</dbReference>
<evidence type="ECO:0000256" key="9">
    <source>
        <dbReference type="ARBA" id="ARBA00022741"/>
    </source>
</evidence>
<keyword evidence="10 20" id="KW-0418">Kinase</keyword>
<keyword evidence="8 20" id="KW-0430">Lectin</keyword>
<dbReference type="CDD" id="cd14066">
    <property type="entry name" value="STKc_IRAK"/>
    <property type="match status" value="1"/>
</dbReference>
<evidence type="ECO:0000256" key="10">
    <source>
        <dbReference type="ARBA" id="ARBA00022777"/>
    </source>
</evidence>
<feature type="transmembrane region" description="Helical" evidence="18">
    <location>
        <begin position="580"/>
        <end position="604"/>
    </location>
</feature>
<dbReference type="FunFam" id="3.30.200.20:FF:000168">
    <property type="entry name" value="L-type lectin-domain containing receptor kinase IX.1"/>
    <property type="match status" value="1"/>
</dbReference>
<dbReference type="InterPro" id="IPR050528">
    <property type="entry name" value="L-type_Lectin-RKs"/>
</dbReference>
<keyword evidence="6 18" id="KW-0812">Transmembrane</keyword>
<evidence type="ECO:0000256" key="17">
    <source>
        <dbReference type="SAM" id="MobiDB-lite"/>
    </source>
</evidence>
<dbReference type="Gene3D" id="2.60.120.200">
    <property type="match status" value="1"/>
</dbReference>
<dbReference type="PROSITE" id="PS00107">
    <property type="entry name" value="PROTEIN_KINASE_ATP"/>
    <property type="match status" value="1"/>
</dbReference>
<dbReference type="GO" id="GO:0005524">
    <property type="term" value="F:ATP binding"/>
    <property type="evidence" value="ECO:0007669"/>
    <property type="project" value="UniProtKB-UniRule"/>
</dbReference>
<sequence length="1174" mass="132992">MILDLLGSSTSTISLDSQLFGNKIFLTWGVRYKIATGLASALLYLHGDWKQCVVHRDIKPSNIMLDSEFNVKLGDFGLARLMEHELGQHTTGLARTLGYMAPEYITTAKASKESDVYSFGVAALEIACERRVKLLSGVDIMLKNEYDVKQLECLMMVGLWCAHPDRRMRPSMRQAIKVLMFEDAIPVLPMKMPVPMYYIPPADVPQTYAKLLKYDLSMKKINFYPLEALACDGPHIALPMSSVLEVNDSSDFFFFKFYTARCMEAMLENGPWMIRNILLCRENGLYKPKKDVEKKKKSKKSNVPPIKKVVKEREDQGLKPKNKEEFSKPSTQNDKEVEDKVIDEKRKEKRDAVASANGTIELNRVHYVNRVGHAQYSHAVPVWDSKSGKLSDFTTHFTFTIDTQNYSVYGSGLVFFLAPVGFDIPPNSAGSFLGVLNVTYYDSPQNQMIFIEFDTFSNPEWDPPFEHVGINNNSIASANYTQWNASMHSGDPIDVWVLYNATTYILNVSWGYPLAQHTSRENTSISYRVDLREVLPEWVTIGFSATTGTYVERHVLQYWEFNSSLIVVKTDESKPKKMKLILGLTGSLGVVVVVCIAAAFTMFIRRQPDTNTILELVLWTLINEDLERGAAKRYSYHDLALATNNFSNDQKLGEGGFGCVYKGYLSHEGIAVAVKKISEGSKQGIKEYITEVKINSSLRHRNLVQLIGWCHDQTQFLIVYEFMPNGSLDSHLFGKKIFLVWDVRYKIAMGLASALLYLHEEWKQCVVHRDIKPSNIMLDSEFNVKLGDFGLARVMEHELGQHTTGLAGTLGYMAPEYIATGKASKKSDVYSFGVVALEIACGRKARERVDPNSHLGLVHWVWDLFGKGKLLSCVDKMLKKEFNVKQLECLMMVGLWCAHPDRSVRPSIRQAIKVLMFEDAIPNLPLKMPVPVYYAAPDVPQTRVTPTNPCFSISCNLQPTKAFAVPRRSLMTLILTSSILSQTNTKTAFAQQSVEEFIDTFDGYSFNYPVNWIQVKGANADIFFRDPYILDENVSVEVSSPSSSKYLSVEDLGPPEEAAKSVLRQYLTEFMSTRLGVKREASILSTSSRVADDGKMYYEVQVNIKSYASNNELAVMPEDRVVRKEWDRRYLSVLGVENNQLYELRLQVPENVFLEEENDLRKVMNSFRVNKISV</sequence>
<evidence type="ECO:0000256" key="12">
    <source>
        <dbReference type="ARBA" id="ARBA00022989"/>
    </source>
</evidence>
<dbReference type="GO" id="GO:0015979">
    <property type="term" value="P:photosynthesis"/>
    <property type="evidence" value="ECO:0007669"/>
    <property type="project" value="InterPro"/>
</dbReference>
<dbReference type="InterPro" id="IPR008271">
    <property type="entry name" value="Ser/Thr_kinase_AS"/>
</dbReference>
<dbReference type="PROSITE" id="PS00108">
    <property type="entry name" value="PROTEIN_KINASE_ST"/>
    <property type="match status" value="2"/>
</dbReference>
<dbReference type="SUPFAM" id="SSF56112">
    <property type="entry name" value="Protein kinase-like (PK-like)"/>
    <property type="match status" value="2"/>
</dbReference>
<reference evidence="20" key="1">
    <citation type="journal article" date="2019" name="Sci. Rep.">
        <title>Draft genome of Tanacetum cinerariifolium, the natural source of mosquito coil.</title>
        <authorList>
            <person name="Yamashiro T."/>
            <person name="Shiraishi A."/>
            <person name="Satake H."/>
            <person name="Nakayama K."/>
        </authorList>
    </citation>
    <scope>NUCLEOTIDE SEQUENCE</scope>
</reference>
<evidence type="ECO:0000256" key="3">
    <source>
        <dbReference type="ARBA" id="ARBA00010217"/>
    </source>
</evidence>
<dbReference type="Gene3D" id="3.40.1000.10">
    <property type="entry name" value="Mog1/PsbP, alpha/beta/alpha sandwich"/>
    <property type="match status" value="1"/>
</dbReference>
<keyword evidence="14 20" id="KW-0675">Receptor</keyword>
<evidence type="ECO:0000256" key="8">
    <source>
        <dbReference type="ARBA" id="ARBA00022734"/>
    </source>
</evidence>
<evidence type="ECO:0000313" key="20">
    <source>
        <dbReference type="EMBL" id="GEU65119.1"/>
    </source>
</evidence>
<organism evidence="20">
    <name type="scientific">Tanacetum cinerariifolium</name>
    <name type="common">Dalmatian daisy</name>
    <name type="synonym">Chrysanthemum cinerariifolium</name>
    <dbReference type="NCBI Taxonomy" id="118510"/>
    <lineage>
        <taxon>Eukaryota</taxon>
        <taxon>Viridiplantae</taxon>
        <taxon>Streptophyta</taxon>
        <taxon>Embryophyta</taxon>
        <taxon>Tracheophyta</taxon>
        <taxon>Spermatophyta</taxon>
        <taxon>Magnoliopsida</taxon>
        <taxon>eudicotyledons</taxon>
        <taxon>Gunneridae</taxon>
        <taxon>Pentapetalae</taxon>
        <taxon>asterids</taxon>
        <taxon>campanulids</taxon>
        <taxon>Asterales</taxon>
        <taxon>Asteraceae</taxon>
        <taxon>Asteroideae</taxon>
        <taxon>Anthemideae</taxon>
        <taxon>Anthemidinae</taxon>
        <taxon>Tanacetum</taxon>
    </lineage>
</organism>
<evidence type="ECO:0000256" key="11">
    <source>
        <dbReference type="ARBA" id="ARBA00022840"/>
    </source>
</evidence>
<keyword evidence="7" id="KW-0732">Signal</keyword>
<keyword evidence="12 18" id="KW-1133">Transmembrane helix</keyword>
<dbReference type="Pfam" id="PF01789">
    <property type="entry name" value="PsbP"/>
    <property type="match status" value="1"/>
</dbReference>
<comment type="subcellular location">
    <subcellularLocation>
        <location evidence="1">Cell membrane</location>
        <topology evidence="1">Single-pass type I membrane protein</topology>
    </subcellularLocation>
</comment>
<dbReference type="GO" id="GO:0019898">
    <property type="term" value="C:extrinsic component of membrane"/>
    <property type="evidence" value="ECO:0007669"/>
    <property type="project" value="InterPro"/>
</dbReference>
<dbReference type="InterPro" id="IPR000719">
    <property type="entry name" value="Prot_kinase_dom"/>
</dbReference>
<keyword evidence="15" id="KW-0325">Glycoprotein</keyword>
<dbReference type="Pfam" id="PF00139">
    <property type="entry name" value="Lectin_legB"/>
    <property type="match status" value="1"/>
</dbReference>
<dbReference type="Pfam" id="PF00069">
    <property type="entry name" value="Pkinase"/>
    <property type="match status" value="2"/>
</dbReference>
<feature type="region of interest" description="Disordered" evidence="17">
    <location>
        <begin position="290"/>
        <end position="350"/>
    </location>
</feature>
<keyword evidence="5" id="KW-0808">Transferase</keyword>
<feature type="compositionally biased region" description="Basic and acidic residues" evidence="17">
    <location>
        <begin position="309"/>
        <end position="350"/>
    </location>
</feature>
<dbReference type="NCBIfam" id="NF040946">
    <property type="entry name" value="PSII_PsbP"/>
    <property type="match status" value="1"/>
</dbReference>
<keyword evidence="11 16" id="KW-0067">ATP-binding</keyword>
<dbReference type="PROSITE" id="PS00308">
    <property type="entry name" value="LECTIN_LEGUME_ALPHA"/>
    <property type="match status" value="1"/>
</dbReference>
<dbReference type="InterPro" id="IPR001220">
    <property type="entry name" value="Legume_lectin_dom"/>
</dbReference>
<dbReference type="Gene3D" id="1.10.510.10">
    <property type="entry name" value="Transferase(Phosphotransferase) domain 1"/>
    <property type="match status" value="2"/>
</dbReference>
<dbReference type="GO" id="GO:0009654">
    <property type="term" value="C:photosystem II oxygen evolving complex"/>
    <property type="evidence" value="ECO:0007669"/>
    <property type="project" value="InterPro"/>
</dbReference>
<dbReference type="AlphaFoldDB" id="A0A6L2LVG5"/>
<dbReference type="GO" id="GO:0005886">
    <property type="term" value="C:plasma membrane"/>
    <property type="evidence" value="ECO:0007669"/>
    <property type="project" value="UniProtKB-SubCell"/>
</dbReference>
<dbReference type="InterPro" id="IPR011009">
    <property type="entry name" value="Kinase-like_dom_sf"/>
</dbReference>
<dbReference type="SUPFAM" id="SSF55724">
    <property type="entry name" value="Mog1p/PsbP-like"/>
    <property type="match status" value="1"/>
</dbReference>
<dbReference type="InterPro" id="IPR017441">
    <property type="entry name" value="Protein_kinase_ATP_BS"/>
</dbReference>
<dbReference type="GO" id="GO:0030246">
    <property type="term" value="F:carbohydrate binding"/>
    <property type="evidence" value="ECO:0007669"/>
    <property type="project" value="UniProtKB-KW"/>
</dbReference>
<protein>
    <submittedName>
        <fullName evidence="20">L-type lectin-domain containing receptor kinase IX.1-like</fullName>
    </submittedName>
</protein>
<dbReference type="InterPro" id="IPR016123">
    <property type="entry name" value="Mog1/PsbP_a/b/a-sand"/>
</dbReference>
<dbReference type="FunFam" id="1.10.510.10:FF:000240">
    <property type="entry name" value="Lectin-domain containing receptor kinase A4.3"/>
    <property type="match status" value="2"/>
</dbReference>
<dbReference type="GO" id="GO:0004672">
    <property type="term" value="F:protein kinase activity"/>
    <property type="evidence" value="ECO:0007669"/>
    <property type="project" value="InterPro"/>
</dbReference>
<dbReference type="SUPFAM" id="SSF49899">
    <property type="entry name" value="Concanavalin A-like lectins/glucanases"/>
    <property type="match status" value="1"/>
</dbReference>
<keyword evidence="9 16" id="KW-0547">Nucleotide-binding</keyword>
<dbReference type="InterPro" id="IPR002683">
    <property type="entry name" value="PsbP_C"/>
</dbReference>
<evidence type="ECO:0000256" key="1">
    <source>
        <dbReference type="ARBA" id="ARBA00004251"/>
    </source>
</evidence>
<dbReference type="SMART" id="SM00220">
    <property type="entry name" value="S_TKc"/>
    <property type="match status" value="1"/>
</dbReference>
<comment type="similarity">
    <text evidence="3">In the C-terminal section; belongs to the protein kinase superfamily. Ser/Thr protein kinase family.</text>
</comment>
<feature type="binding site" evidence="16">
    <location>
        <position position="676"/>
    </location>
    <ligand>
        <name>ATP</name>
        <dbReference type="ChEBI" id="CHEBI:30616"/>
    </ligand>
</feature>
<dbReference type="EMBL" id="BKCJ010005141">
    <property type="protein sequence ID" value="GEU65119.1"/>
    <property type="molecule type" value="Genomic_DNA"/>
</dbReference>
<evidence type="ECO:0000256" key="4">
    <source>
        <dbReference type="ARBA" id="ARBA00022475"/>
    </source>
</evidence>
<accession>A0A6L2LVG5</accession>
<feature type="domain" description="Protein kinase" evidence="19">
    <location>
        <begin position="1"/>
        <end position="181"/>
    </location>
</feature>
<dbReference type="PANTHER" id="PTHR27007">
    <property type="match status" value="1"/>
</dbReference>
<evidence type="ECO:0000256" key="16">
    <source>
        <dbReference type="PROSITE-ProRule" id="PRU10141"/>
    </source>
</evidence>
<evidence type="ECO:0000256" key="18">
    <source>
        <dbReference type="SAM" id="Phobius"/>
    </source>
</evidence>
<comment type="caution">
    <text evidence="20">The sequence shown here is derived from an EMBL/GenBank/DDBJ whole genome shotgun (WGS) entry which is preliminary data.</text>
</comment>
<evidence type="ECO:0000256" key="5">
    <source>
        <dbReference type="ARBA" id="ARBA00022679"/>
    </source>
</evidence>
<keyword evidence="4" id="KW-1003">Cell membrane</keyword>